<feature type="transmembrane region" description="Helical" evidence="11">
    <location>
        <begin position="694"/>
        <end position="713"/>
    </location>
</feature>
<evidence type="ECO:0000256" key="11">
    <source>
        <dbReference type="SAM" id="Phobius"/>
    </source>
</evidence>
<evidence type="ECO:0000256" key="10">
    <source>
        <dbReference type="PIRSR" id="PIRSR605150-3"/>
    </source>
</evidence>
<dbReference type="GO" id="GO:0012505">
    <property type="term" value="C:endomembrane system"/>
    <property type="evidence" value="ECO:0007669"/>
    <property type="project" value="UniProtKB-SubCell"/>
</dbReference>
<dbReference type="GO" id="GO:0016760">
    <property type="term" value="F:cellulose synthase (UDP-forming) activity"/>
    <property type="evidence" value="ECO:0007669"/>
    <property type="project" value="InterPro"/>
</dbReference>
<evidence type="ECO:0000256" key="6">
    <source>
        <dbReference type="ARBA" id="ARBA00023136"/>
    </source>
</evidence>
<organism evidence="12 13">
    <name type="scientific">Cuscuta europaea</name>
    <name type="common">European dodder</name>
    <dbReference type="NCBI Taxonomy" id="41803"/>
    <lineage>
        <taxon>Eukaryota</taxon>
        <taxon>Viridiplantae</taxon>
        <taxon>Streptophyta</taxon>
        <taxon>Embryophyta</taxon>
        <taxon>Tracheophyta</taxon>
        <taxon>Spermatophyta</taxon>
        <taxon>Magnoliopsida</taxon>
        <taxon>eudicotyledons</taxon>
        <taxon>Gunneridae</taxon>
        <taxon>Pentapetalae</taxon>
        <taxon>asterids</taxon>
        <taxon>lamiids</taxon>
        <taxon>Solanales</taxon>
        <taxon>Convolvulaceae</taxon>
        <taxon>Cuscuteae</taxon>
        <taxon>Cuscuta</taxon>
        <taxon>Cuscuta subgen. Cuscuta</taxon>
    </lineage>
</organism>
<keyword evidence="4 11" id="KW-0812">Transmembrane</keyword>
<keyword evidence="3" id="KW-0808">Transferase</keyword>
<evidence type="ECO:0000256" key="8">
    <source>
        <dbReference type="PIRSR" id="PIRSR605150-1"/>
    </source>
</evidence>
<dbReference type="InterPro" id="IPR005150">
    <property type="entry name" value="Cellulose_synth"/>
</dbReference>
<feature type="binding site" evidence="10">
    <location>
        <position position="317"/>
    </location>
    <ligand>
        <name>Mn(2+)</name>
        <dbReference type="ChEBI" id="CHEBI:29035"/>
    </ligand>
</feature>
<evidence type="ECO:0000256" key="5">
    <source>
        <dbReference type="ARBA" id="ARBA00022989"/>
    </source>
</evidence>
<dbReference type="GO" id="GO:0016020">
    <property type="term" value="C:membrane"/>
    <property type="evidence" value="ECO:0007669"/>
    <property type="project" value="InterPro"/>
</dbReference>
<keyword evidence="7" id="KW-0961">Cell wall biogenesis/degradation</keyword>
<dbReference type="PANTHER" id="PTHR13301">
    <property type="entry name" value="X-BOX TRANSCRIPTION FACTOR-RELATED"/>
    <property type="match status" value="1"/>
</dbReference>
<feature type="transmembrane region" description="Helical" evidence="11">
    <location>
        <begin position="660"/>
        <end position="682"/>
    </location>
</feature>
<keyword evidence="5 11" id="KW-1133">Transmembrane helix</keyword>
<keyword evidence="13" id="KW-1185">Reference proteome</keyword>
<dbReference type="Pfam" id="PF03552">
    <property type="entry name" value="Cellulose_synt"/>
    <property type="match status" value="2"/>
</dbReference>
<dbReference type="GO" id="GO:0030244">
    <property type="term" value="P:cellulose biosynthetic process"/>
    <property type="evidence" value="ECO:0007669"/>
    <property type="project" value="InterPro"/>
</dbReference>
<proteinExistence type="predicted"/>
<protein>
    <recommendedName>
        <fullName evidence="14">Cellulose synthase-like protein E6</fullName>
    </recommendedName>
</protein>
<evidence type="ECO:0000256" key="1">
    <source>
        <dbReference type="ARBA" id="ARBA00004127"/>
    </source>
</evidence>
<evidence type="ECO:0008006" key="14">
    <source>
        <dbReference type="Google" id="ProtNLM"/>
    </source>
</evidence>
<evidence type="ECO:0000256" key="2">
    <source>
        <dbReference type="ARBA" id="ARBA00022676"/>
    </source>
</evidence>
<dbReference type="EMBL" id="CAMAPE010000065">
    <property type="protein sequence ID" value="CAH9115238.1"/>
    <property type="molecule type" value="Genomic_DNA"/>
</dbReference>
<evidence type="ECO:0000313" key="13">
    <source>
        <dbReference type="Proteomes" id="UP001152484"/>
    </source>
</evidence>
<feature type="binding site" evidence="9">
    <location>
        <position position="152"/>
    </location>
    <ligand>
        <name>UDP-alpha-D-glucose</name>
        <dbReference type="ChEBI" id="CHEBI:58885"/>
    </ligand>
</feature>
<dbReference type="Gene3D" id="3.90.550.10">
    <property type="entry name" value="Spore Coat Polysaccharide Biosynthesis Protein SpsA, Chain A"/>
    <property type="match status" value="2"/>
</dbReference>
<comment type="subcellular location">
    <subcellularLocation>
        <location evidence="1">Endomembrane system</location>
        <topology evidence="1">Multi-pass membrane protein</topology>
    </subcellularLocation>
</comment>
<reference evidence="12" key="1">
    <citation type="submission" date="2022-07" db="EMBL/GenBank/DDBJ databases">
        <authorList>
            <person name="Macas J."/>
            <person name="Novak P."/>
            <person name="Neumann P."/>
        </authorList>
    </citation>
    <scope>NUCLEOTIDE SEQUENCE</scope>
</reference>
<evidence type="ECO:0000313" key="12">
    <source>
        <dbReference type="EMBL" id="CAH9115238.1"/>
    </source>
</evidence>
<feature type="binding site" evidence="9">
    <location>
        <position position="123"/>
    </location>
    <ligand>
        <name>UDP-alpha-D-glucose</name>
        <dbReference type="ChEBI" id="CHEBI:58885"/>
    </ligand>
</feature>
<evidence type="ECO:0000256" key="3">
    <source>
        <dbReference type="ARBA" id="ARBA00022679"/>
    </source>
</evidence>
<evidence type="ECO:0000256" key="7">
    <source>
        <dbReference type="ARBA" id="ARBA00023316"/>
    </source>
</evidence>
<comment type="caution">
    <text evidence="12">The sequence shown here is derived from an EMBL/GenBank/DDBJ whole genome shotgun (WGS) entry which is preliminary data.</text>
</comment>
<dbReference type="Proteomes" id="UP001152484">
    <property type="component" value="Unassembled WGS sequence"/>
</dbReference>
<sequence length="741" mass="84714">MGGVKEEEKEGLDHSYYPLYETKGRRWNSAYKLFSVTVFLAICCIWVFRVTNIPRTEEGGAGRWVWIGMFVSELLLGVYWIFTQSVRWSVVYNYPFKERLSLRYEENLPGVDVFICTADAILEPPTLVINTVLSVMSYNYPPEKLSVYLSDDGGSELVYYALWEASRFSKYWIPFCKKFKVEPRSPHVYFAQHVLEQDKVFSEEWSDTKILYDDMISRIEEAMESGRVCDEIKQQHKGFFEWNSKTTKQDHQSIVKILLDGRNRKEVDVCGNLLPTLVYLSREKKPHKPHHFKAGSMNALVRVSAEISNAPIILNLDCDMYSNNADSIREALCFFMDKEQGNKIAYVQYPQRFANIPKNDLYGNGARVTREIELASMGGVGAALYCGTGCFHRRASLCGMIYPKELQIDGLLGGLKNETSIEELEEASKYVINCSYEEGTQWGKQMGLVYGCPVEDIVTGLTIQCRGWKSVYYNPQKRASFLGIAPITLEVALVQHKRWAEGMFQIFISKYCPFTYGYRKIKLAAQMGYCRYLLWAVISIPVLYYVIVPPLCLLHSISLFPKVTRLWCVPFAYVFAVRSGYSLVEALSSGETLNSWRNLQRMWLMRRTTSYFFAFFDTISRQLGFSETTFTLTAKVTDDDSQRRYEEEIMDFGGSSSSSIMFTITSTLALLNLMSFVSGVVMRLVFVPQFIPQVTLSAVIVMVNLPVYEALFLRKDSGSLPSSVLIMSVFSLSVLCLLPIF</sequence>
<feature type="transmembrane region" description="Helical" evidence="11">
    <location>
        <begin position="532"/>
        <end position="554"/>
    </location>
</feature>
<gene>
    <name evidence="12" type="ORF">CEURO_LOCUS20734</name>
</gene>
<accession>A0A9P0ZYP1</accession>
<dbReference type="OrthoDB" id="1929172at2759"/>
<dbReference type="GO" id="GO:0071555">
    <property type="term" value="P:cell wall organization"/>
    <property type="evidence" value="ECO:0007669"/>
    <property type="project" value="UniProtKB-KW"/>
</dbReference>
<feature type="active site" evidence="8">
    <location>
        <position position="152"/>
    </location>
</feature>
<feature type="transmembrane region" description="Helical" evidence="11">
    <location>
        <begin position="33"/>
        <end position="52"/>
    </location>
</feature>
<feature type="binding site" evidence="10">
    <location>
        <position position="293"/>
    </location>
    <ligand>
        <name>Mn(2+)</name>
        <dbReference type="ChEBI" id="CHEBI:29035"/>
    </ligand>
</feature>
<keyword evidence="6 11" id="KW-0472">Membrane</keyword>
<feature type="transmembrane region" description="Helical" evidence="11">
    <location>
        <begin position="64"/>
        <end position="82"/>
    </location>
</feature>
<dbReference type="SUPFAM" id="SSF53448">
    <property type="entry name" value="Nucleotide-diphospho-sugar transferases"/>
    <property type="match status" value="1"/>
</dbReference>
<evidence type="ECO:0000256" key="4">
    <source>
        <dbReference type="ARBA" id="ARBA00022692"/>
    </source>
</evidence>
<evidence type="ECO:0000256" key="9">
    <source>
        <dbReference type="PIRSR" id="PIRSR605150-2"/>
    </source>
</evidence>
<feature type="transmembrane region" description="Helical" evidence="11">
    <location>
        <begin position="719"/>
        <end position="740"/>
    </location>
</feature>
<dbReference type="InterPro" id="IPR029044">
    <property type="entry name" value="Nucleotide-diphossugar_trans"/>
</dbReference>
<feature type="active site" evidence="8">
    <location>
        <position position="456"/>
    </location>
</feature>
<name>A0A9P0ZYP1_CUSEU</name>
<keyword evidence="2" id="KW-0328">Glycosyltransferase</keyword>
<dbReference type="AlphaFoldDB" id="A0A9P0ZYP1"/>